<dbReference type="EMBL" id="NQWI01000204">
    <property type="protein sequence ID" value="PDW00055.1"/>
    <property type="molecule type" value="Genomic_DNA"/>
</dbReference>
<proteinExistence type="predicted"/>
<keyword evidence="2" id="KW-1185">Reference proteome</keyword>
<protein>
    <submittedName>
        <fullName evidence="1">Uncharacterized protein</fullName>
    </submittedName>
</protein>
<name>A0A2A6RDN4_9CHLR</name>
<reference evidence="2" key="1">
    <citation type="submission" date="2017-08" db="EMBL/GenBank/DDBJ databases">
        <authorList>
            <person name="Grouzdev D.S."/>
            <person name="Gaisin V.A."/>
            <person name="Rysina M.S."/>
            <person name="Gorlenko V.M."/>
        </authorList>
    </citation>
    <scope>NUCLEOTIDE SEQUENCE [LARGE SCALE GENOMIC DNA]</scope>
    <source>
        <strain evidence="2">Kir15-3F</strain>
    </source>
</reference>
<sequence length="111" mass="12042">MTIEPVELRAVAVQVFDLLRDDAAPLEQRVMQARALLDKVLTRSTSLDAAQRANLDNDPSVQAALARLGDNESYVLADADGEPSDISIHLDSSVVERPVDAKRLAELGLSF</sequence>
<dbReference type="OrthoDB" id="9848404at2"/>
<organism evidence="1 2">
    <name type="scientific">Candidatus Viridilinea mediisalina</name>
    <dbReference type="NCBI Taxonomy" id="2024553"/>
    <lineage>
        <taxon>Bacteria</taxon>
        <taxon>Bacillati</taxon>
        <taxon>Chloroflexota</taxon>
        <taxon>Chloroflexia</taxon>
        <taxon>Chloroflexales</taxon>
        <taxon>Chloroflexineae</taxon>
        <taxon>Oscillochloridaceae</taxon>
        <taxon>Candidatus Viridilinea</taxon>
    </lineage>
</organism>
<dbReference type="RefSeq" id="WP_097646068.1">
    <property type="nucleotide sequence ID" value="NZ_NQWI01000204.1"/>
</dbReference>
<comment type="caution">
    <text evidence="1">The sequence shown here is derived from an EMBL/GenBank/DDBJ whole genome shotgun (WGS) entry which is preliminary data.</text>
</comment>
<gene>
    <name evidence="1" type="ORF">CJ255_21185</name>
</gene>
<dbReference type="AlphaFoldDB" id="A0A2A6RDN4"/>
<accession>A0A2A6RDN4</accession>
<dbReference type="Proteomes" id="UP000220527">
    <property type="component" value="Unassembled WGS sequence"/>
</dbReference>
<evidence type="ECO:0000313" key="2">
    <source>
        <dbReference type="Proteomes" id="UP000220527"/>
    </source>
</evidence>
<evidence type="ECO:0000313" key="1">
    <source>
        <dbReference type="EMBL" id="PDW00055.1"/>
    </source>
</evidence>